<dbReference type="EMBL" id="APRZ01000017">
    <property type="protein sequence ID" value="ENX33921.1"/>
    <property type="molecule type" value="Genomic_DNA"/>
</dbReference>
<name>N9QV46_9GAMM</name>
<gene>
    <name evidence="3" type="ORF">F889_02585</name>
</gene>
<dbReference type="Proteomes" id="UP000013009">
    <property type="component" value="Unassembled WGS sequence"/>
</dbReference>
<feature type="domain" description="Peptidoglycan binding" evidence="2">
    <location>
        <begin position="92"/>
        <end position="153"/>
    </location>
</feature>
<dbReference type="RefSeq" id="WP_005274867.1">
    <property type="nucleotide sequence ID" value="NZ_KB850195.1"/>
</dbReference>
<dbReference type="Gene3D" id="1.20.141.10">
    <property type="entry name" value="Chitosanase, subunit A, domain 1"/>
    <property type="match status" value="1"/>
</dbReference>
<protein>
    <submittedName>
        <fullName evidence="3">Uncharacterized protein</fullName>
    </submittedName>
</protein>
<sequence>MAKTFQDALKRVLKHEGGYVNHPSDPGGETNYGITKATAQYYGYKGSMKDIPMDMVERIYKNQFWDALSCDSFPFSFAFQYFDAGVNHGLVNARKILQRALGVKDDGIVGLITLNEVRKQPQFALISLFNAERIQFYTRIKTFNTFGKGWMSRVSGNLKYAADDMR</sequence>
<dbReference type="HOGENOM" id="CLU_082693_1_0_6"/>
<evidence type="ECO:0000259" key="2">
    <source>
        <dbReference type="Pfam" id="PF09374"/>
    </source>
</evidence>
<dbReference type="InterPro" id="IPR018537">
    <property type="entry name" value="Peptidoglycan-bd_3"/>
</dbReference>
<dbReference type="OrthoDB" id="9815229at2"/>
<dbReference type="Pfam" id="PF09374">
    <property type="entry name" value="PG_binding_3"/>
    <property type="match status" value="1"/>
</dbReference>
<comment type="caution">
    <text evidence="3">The sequence shown here is derived from an EMBL/GenBank/DDBJ whole genome shotgun (WGS) entry which is preliminary data.</text>
</comment>
<dbReference type="CDD" id="cd13926">
    <property type="entry name" value="N-acetylmuramidase_GH108"/>
    <property type="match status" value="1"/>
</dbReference>
<evidence type="ECO:0000313" key="4">
    <source>
        <dbReference type="Proteomes" id="UP000013009"/>
    </source>
</evidence>
<evidence type="ECO:0000259" key="1">
    <source>
        <dbReference type="Pfam" id="PF05838"/>
    </source>
</evidence>
<dbReference type="SUPFAM" id="SSF53955">
    <property type="entry name" value="Lysozyme-like"/>
    <property type="match status" value="1"/>
</dbReference>
<accession>N9QV46</accession>
<dbReference type="InterPro" id="IPR008565">
    <property type="entry name" value="TtsA-like_GH18_dom"/>
</dbReference>
<evidence type="ECO:0000313" key="3">
    <source>
        <dbReference type="EMBL" id="ENX33921.1"/>
    </source>
</evidence>
<dbReference type="InterPro" id="IPR023346">
    <property type="entry name" value="Lysozyme-like_dom_sf"/>
</dbReference>
<dbReference type="PATRIC" id="fig|1217695.3.peg.2514"/>
<reference evidence="3 4" key="1">
    <citation type="submission" date="2013-02" db="EMBL/GenBank/DDBJ databases">
        <title>The Genome Sequence of Acinetobacter sp. NIPH 1859.</title>
        <authorList>
            <consortium name="The Broad Institute Genome Sequencing Platform"/>
            <consortium name="The Broad Institute Genome Sequencing Center for Infectious Disease"/>
            <person name="Cerqueira G."/>
            <person name="Feldgarden M."/>
            <person name="Courvalin P."/>
            <person name="Perichon B."/>
            <person name="Grillot-Courvalin C."/>
            <person name="Clermont D."/>
            <person name="Rocha E."/>
            <person name="Yoon E.-J."/>
            <person name="Nemec A."/>
            <person name="Walker B."/>
            <person name="Young S.K."/>
            <person name="Zeng Q."/>
            <person name="Gargeya S."/>
            <person name="Fitzgerald M."/>
            <person name="Haas B."/>
            <person name="Abouelleil A."/>
            <person name="Alvarado L."/>
            <person name="Arachchi H.M."/>
            <person name="Berlin A.M."/>
            <person name="Chapman S.B."/>
            <person name="Dewar J."/>
            <person name="Goldberg J."/>
            <person name="Griggs A."/>
            <person name="Gujja S."/>
            <person name="Hansen M."/>
            <person name="Howarth C."/>
            <person name="Imamovic A."/>
            <person name="Larimer J."/>
            <person name="McCowan C."/>
            <person name="Murphy C."/>
            <person name="Neiman D."/>
            <person name="Pearson M."/>
            <person name="Priest M."/>
            <person name="Roberts A."/>
            <person name="Saif S."/>
            <person name="Shea T."/>
            <person name="Sisk P."/>
            <person name="Sykes S."/>
            <person name="Wortman J."/>
            <person name="Nusbaum C."/>
            <person name="Birren B."/>
        </authorList>
    </citation>
    <scope>NUCLEOTIDE SEQUENCE [LARGE SCALE GENOMIC DNA]</scope>
    <source>
        <strain evidence="3 4">NIPH 1859</strain>
    </source>
</reference>
<proteinExistence type="predicted"/>
<keyword evidence="4" id="KW-1185">Reference proteome</keyword>
<feature type="domain" description="TtsA-like Glycoside hydrolase family 108" evidence="1">
    <location>
        <begin position="10"/>
        <end position="89"/>
    </location>
</feature>
<dbReference type="Pfam" id="PF05838">
    <property type="entry name" value="Glyco_hydro_108"/>
    <property type="match status" value="1"/>
</dbReference>
<organism evidence="3 4">
    <name type="scientific">Acinetobacter colistiniresistens</name>
    <dbReference type="NCBI Taxonomy" id="280145"/>
    <lineage>
        <taxon>Bacteria</taxon>
        <taxon>Pseudomonadati</taxon>
        <taxon>Pseudomonadota</taxon>
        <taxon>Gammaproteobacteria</taxon>
        <taxon>Moraxellales</taxon>
        <taxon>Moraxellaceae</taxon>
        <taxon>Acinetobacter</taxon>
    </lineage>
</organism>
<dbReference type="AlphaFoldDB" id="N9QV46"/>